<evidence type="ECO:0000256" key="15">
    <source>
        <dbReference type="SAM" id="MobiDB-lite"/>
    </source>
</evidence>
<feature type="region of interest" description="Disordered" evidence="15">
    <location>
        <begin position="1"/>
        <end position="56"/>
    </location>
</feature>
<dbReference type="PROSITE" id="PS00107">
    <property type="entry name" value="PROTEIN_KINASE_ATP"/>
    <property type="match status" value="1"/>
</dbReference>
<dbReference type="FunFam" id="1.10.510.10:FF:000119">
    <property type="entry name" value="Putative map kinase-interacting serine/threonine-protein kinase 1"/>
    <property type="match status" value="1"/>
</dbReference>
<evidence type="ECO:0000256" key="4">
    <source>
        <dbReference type="ARBA" id="ARBA00022527"/>
    </source>
</evidence>
<evidence type="ECO:0000256" key="14">
    <source>
        <dbReference type="PROSITE-ProRule" id="PRU10141"/>
    </source>
</evidence>
<evidence type="ECO:0000256" key="13">
    <source>
        <dbReference type="ARBA" id="ARBA00048679"/>
    </source>
</evidence>
<dbReference type="InterPro" id="IPR017441">
    <property type="entry name" value="Protein_kinase_ATP_BS"/>
</dbReference>
<evidence type="ECO:0000256" key="6">
    <source>
        <dbReference type="ARBA" id="ARBA00022723"/>
    </source>
</evidence>
<dbReference type="InterPro" id="IPR050205">
    <property type="entry name" value="CDPK_Ser/Thr_kinases"/>
</dbReference>
<dbReference type="InterPro" id="IPR000719">
    <property type="entry name" value="Prot_kinase_dom"/>
</dbReference>
<protein>
    <recommendedName>
        <fullName evidence="3">non-specific serine/threonine protein kinase</fullName>
        <ecNumber evidence="3">2.7.11.1</ecNumber>
    </recommendedName>
</protein>
<dbReference type="GO" id="GO:0006417">
    <property type="term" value="P:regulation of translation"/>
    <property type="evidence" value="ECO:0007669"/>
    <property type="project" value="UniProtKB-KW"/>
</dbReference>
<dbReference type="GO" id="GO:0004674">
    <property type="term" value="F:protein serine/threonine kinase activity"/>
    <property type="evidence" value="ECO:0007669"/>
    <property type="project" value="UniProtKB-KW"/>
</dbReference>
<feature type="compositionally biased region" description="Low complexity" evidence="15">
    <location>
        <begin position="39"/>
        <end position="56"/>
    </location>
</feature>
<dbReference type="RefSeq" id="XP_022650372.1">
    <property type="nucleotide sequence ID" value="XM_022794637.1"/>
</dbReference>
<name>A0A7M7JS72_VARDE</name>
<evidence type="ECO:0000256" key="2">
    <source>
        <dbReference type="ARBA" id="ARBA00006692"/>
    </source>
</evidence>
<proteinExistence type="inferred from homology"/>
<evidence type="ECO:0000256" key="10">
    <source>
        <dbReference type="ARBA" id="ARBA00022842"/>
    </source>
</evidence>
<evidence type="ECO:0000256" key="9">
    <source>
        <dbReference type="ARBA" id="ARBA00022840"/>
    </source>
</evidence>
<dbReference type="GeneID" id="111245808"/>
<keyword evidence="9 14" id="KW-0067">ATP-binding</keyword>
<comment type="catalytic activity">
    <reaction evidence="12">
        <text>L-threonyl-[protein] + ATP = O-phospho-L-threonyl-[protein] + ADP + H(+)</text>
        <dbReference type="Rhea" id="RHEA:46608"/>
        <dbReference type="Rhea" id="RHEA-COMP:11060"/>
        <dbReference type="Rhea" id="RHEA-COMP:11605"/>
        <dbReference type="ChEBI" id="CHEBI:15378"/>
        <dbReference type="ChEBI" id="CHEBI:30013"/>
        <dbReference type="ChEBI" id="CHEBI:30616"/>
        <dbReference type="ChEBI" id="CHEBI:61977"/>
        <dbReference type="ChEBI" id="CHEBI:456216"/>
        <dbReference type="EC" id="2.7.11.1"/>
    </reaction>
</comment>
<keyword evidence="8" id="KW-0418">Kinase</keyword>
<comment type="catalytic activity">
    <reaction evidence="13">
        <text>L-seryl-[protein] + ATP = O-phospho-L-seryl-[protein] + ADP + H(+)</text>
        <dbReference type="Rhea" id="RHEA:17989"/>
        <dbReference type="Rhea" id="RHEA-COMP:9863"/>
        <dbReference type="Rhea" id="RHEA-COMP:11604"/>
        <dbReference type="ChEBI" id="CHEBI:15378"/>
        <dbReference type="ChEBI" id="CHEBI:29999"/>
        <dbReference type="ChEBI" id="CHEBI:30616"/>
        <dbReference type="ChEBI" id="CHEBI:83421"/>
        <dbReference type="ChEBI" id="CHEBI:456216"/>
        <dbReference type="EC" id="2.7.11.1"/>
    </reaction>
</comment>
<feature type="region of interest" description="Disordered" evidence="15">
    <location>
        <begin position="74"/>
        <end position="94"/>
    </location>
</feature>
<evidence type="ECO:0000313" key="17">
    <source>
        <dbReference type="EnsemblMetazoa" id="XP_022650372"/>
    </source>
</evidence>
<dbReference type="SMART" id="SM00220">
    <property type="entry name" value="S_TKc"/>
    <property type="match status" value="1"/>
</dbReference>
<dbReference type="Gene3D" id="3.30.200.20">
    <property type="entry name" value="Phosphorylase Kinase, domain 1"/>
    <property type="match status" value="1"/>
</dbReference>
<dbReference type="FunFam" id="3.30.200.20:FF:000093">
    <property type="entry name" value="Putative map kinase-interacting serine/threonine-protein kinase 1"/>
    <property type="match status" value="1"/>
</dbReference>
<keyword evidence="11" id="KW-0810">Translation regulation</keyword>
<organism evidence="17 18">
    <name type="scientific">Varroa destructor</name>
    <name type="common">Honeybee mite</name>
    <dbReference type="NCBI Taxonomy" id="109461"/>
    <lineage>
        <taxon>Eukaryota</taxon>
        <taxon>Metazoa</taxon>
        <taxon>Ecdysozoa</taxon>
        <taxon>Arthropoda</taxon>
        <taxon>Chelicerata</taxon>
        <taxon>Arachnida</taxon>
        <taxon>Acari</taxon>
        <taxon>Parasitiformes</taxon>
        <taxon>Mesostigmata</taxon>
        <taxon>Gamasina</taxon>
        <taxon>Dermanyssoidea</taxon>
        <taxon>Varroidae</taxon>
        <taxon>Varroa</taxon>
    </lineage>
</organism>
<dbReference type="PANTHER" id="PTHR24349">
    <property type="entry name" value="SERINE/THREONINE-PROTEIN KINASE"/>
    <property type="match status" value="1"/>
</dbReference>
<dbReference type="PROSITE" id="PS50011">
    <property type="entry name" value="PROTEIN_KINASE_DOM"/>
    <property type="match status" value="1"/>
</dbReference>
<dbReference type="EC" id="2.7.11.1" evidence="3"/>
<keyword evidence="6" id="KW-0479">Metal-binding</keyword>
<dbReference type="SUPFAM" id="SSF56112">
    <property type="entry name" value="Protein kinase-like (PK-like)"/>
    <property type="match status" value="1"/>
</dbReference>
<dbReference type="AlphaFoldDB" id="A0A7M7JS72"/>
<evidence type="ECO:0000256" key="8">
    <source>
        <dbReference type="ARBA" id="ARBA00022777"/>
    </source>
</evidence>
<comment type="cofactor">
    <cofactor evidence="1">
        <name>Mg(2+)</name>
        <dbReference type="ChEBI" id="CHEBI:18420"/>
    </cofactor>
</comment>
<comment type="similarity">
    <text evidence="2">Belongs to the protein kinase superfamily. CAMK Ser/Thr protein kinase family.</text>
</comment>
<keyword evidence="7 14" id="KW-0547">Nucleotide-binding</keyword>
<dbReference type="OMA" id="NKMTEVT"/>
<accession>A0A7M7JS72</accession>
<feature type="binding site" evidence="14">
    <location>
        <position position="172"/>
    </location>
    <ligand>
        <name>ATP</name>
        <dbReference type="ChEBI" id="CHEBI:30616"/>
    </ligand>
</feature>
<keyword evidence="18" id="KW-1185">Reference proteome</keyword>
<evidence type="ECO:0000259" key="16">
    <source>
        <dbReference type="PROSITE" id="PS50011"/>
    </source>
</evidence>
<evidence type="ECO:0000256" key="3">
    <source>
        <dbReference type="ARBA" id="ARBA00012513"/>
    </source>
</evidence>
<evidence type="ECO:0000313" key="18">
    <source>
        <dbReference type="Proteomes" id="UP000594260"/>
    </source>
</evidence>
<dbReference type="Proteomes" id="UP000594260">
    <property type="component" value="Unplaced"/>
</dbReference>
<keyword evidence="5" id="KW-0808">Transferase</keyword>
<dbReference type="OrthoDB" id="5794026at2759"/>
<feature type="compositionally biased region" description="Gly residues" evidence="15">
    <location>
        <begin position="85"/>
        <end position="94"/>
    </location>
</feature>
<dbReference type="GO" id="GO:0046872">
    <property type="term" value="F:metal ion binding"/>
    <property type="evidence" value="ECO:0007669"/>
    <property type="project" value="UniProtKB-KW"/>
</dbReference>
<dbReference type="InterPro" id="IPR011009">
    <property type="entry name" value="Kinase-like_dom_sf"/>
</dbReference>
<sequence length="541" mass="58462">MKQSEPVAIPGRAEPRRLSPLSCKSAINNDGDDFDADDLNLGSLSPLPLSSDLPSSQADLSELIGDCDSRLKISVDSQSGDSSSGCGGLSGGSGSSGTEVDALGVLFPDCSSPNGRTQRKKKKRSGYSFTEKGFNDLYELTGEHLGEGSYAHVVSALERSTKREVAVKVILKDAPGHSRPRVFREVETLRECSGHPNIIQLLDFHEDESHFYLVFEKMNGGPLLSHIQQRVHFTEREASEIVGQLASALAFLHQKGIAHRDLKPENILCASPDSVSPVKICDFDLGSGVILQESSPVSTPELLTPVGSAEFMAPEVVGAFIGQAVYYDKRCDLWSLGVIAYMLLCGYPPFYGSCGSGCGWERGEFCSACQEQLFESIRVGYYEFPAREWSAISEDAKDLIRNLLVKDVKRRFTAEAVLRQPWVERGGPTTALETPSVMRRNNSANHLQNFADAANAMKRLVTHQQTLSEEVTAALKAVRAAEDTPPASSPEPYLSLDFGPAAPTKVVGLSPPGESALARRRRLKSLSLGSTGESATATPPI</sequence>
<keyword evidence="4" id="KW-0723">Serine/threonine-protein kinase</keyword>
<evidence type="ECO:0000256" key="11">
    <source>
        <dbReference type="ARBA" id="ARBA00022845"/>
    </source>
</evidence>
<dbReference type="GO" id="GO:0005524">
    <property type="term" value="F:ATP binding"/>
    <property type="evidence" value="ECO:0007669"/>
    <property type="project" value="UniProtKB-UniRule"/>
</dbReference>
<evidence type="ECO:0000256" key="7">
    <source>
        <dbReference type="ARBA" id="ARBA00022741"/>
    </source>
</evidence>
<dbReference type="InterPro" id="IPR008271">
    <property type="entry name" value="Ser/Thr_kinase_AS"/>
</dbReference>
<dbReference type="PROSITE" id="PS00108">
    <property type="entry name" value="PROTEIN_KINASE_ST"/>
    <property type="match status" value="1"/>
</dbReference>
<dbReference type="Pfam" id="PF00069">
    <property type="entry name" value="Pkinase"/>
    <property type="match status" value="1"/>
</dbReference>
<evidence type="ECO:0000256" key="1">
    <source>
        <dbReference type="ARBA" id="ARBA00001946"/>
    </source>
</evidence>
<feature type="domain" description="Protein kinase" evidence="16">
    <location>
        <begin position="139"/>
        <end position="423"/>
    </location>
</feature>
<reference evidence="17" key="1">
    <citation type="submission" date="2021-01" db="UniProtKB">
        <authorList>
            <consortium name="EnsemblMetazoa"/>
        </authorList>
    </citation>
    <scope>IDENTIFICATION</scope>
</reference>
<evidence type="ECO:0000256" key="12">
    <source>
        <dbReference type="ARBA" id="ARBA00047899"/>
    </source>
</evidence>
<keyword evidence="10" id="KW-0460">Magnesium</keyword>
<evidence type="ECO:0000256" key="5">
    <source>
        <dbReference type="ARBA" id="ARBA00022679"/>
    </source>
</evidence>
<dbReference type="EnsemblMetazoa" id="XM_022794637">
    <property type="protein sequence ID" value="XP_022650372"/>
    <property type="gene ID" value="LOC111245808"/>
</dbReference>
<dbReference type="Gene3D" id="1.10.510.10">
    <property type="entry name" value="Transferase(Phosphotransferase) domain 1"/>
    <property type="match status" value="1"/>
</dbReference>